<evidence type="ECO:0000313" key="2">
    <source>
        <dbReference type="EMBL" id="GER91862.1"/>
    </source>
</evidence>
<proteinExistence type="predicted"/>
<dbReference type="EMBL" id="BKZW01000004">
    <property type="protein sequence ID" value="GER91862.1"/>
    <property type="molecule type" value="Genomic_DNA"/>
</dbReference>
<gene>
    <name evidence="2" type="ORF">KDW_60240</name>
</gene>
<evidence type="ECO:0000313" key="3">
    <source>
        <dbReference type="Proteomes" id="UP000326912"/>
    </source>
</evidence>
<accession>A0A5J4KXR9</accession>
<organism evidence="2 3">
    <name type="scientific">Dictyobacter vulcani</name>
    <dbReference type="NCBI Taxonomy" id="2607529"/>
    <lineage>
        <taxon>Bacteria</taxon>
        <taxon>Bacillati</taxon>
        <taxon>Chloroflexota</taxon>
        <taxon>Ktedonobacteria</taxon>
        <taxon>Ktedonobacterales</taxon>
        <taxon>Dictyobacteraceae</taxon>
        <taxon>Dictyobacter</taxon>
    </lineage>
</organism>
<feature type="compositionally biased region" description="Basic and acidic residues" evidence="1">
    <location>
        <begin position="34"/>
        <end position="52"/>
    </location>
</feature>
<dbReference type="RefSeq" id="WP_151759448.1">
    <property type="nucleotide sequence ID" value="NZ_BKZW01000004.1"/>
</dbReference>
<feature type="compositionally biased region" description="Basic and acidic residues" evidence="1">
    <location>
        <begin position="61"/>
        <end position="75"/>
    </location>
</feature>
<dbReference type="AlphaFoldDB" id="A0A5J4KXR9"/>
<keyword evidence="3" id="KW-1185">Reference proteome</keyword>
<sequence>MSDLNKRLDEEIRTGKYVEEELKKNTSMSNPLNRGERPQGERSQQELDDNRIVEPANLDQDAYREASEHRYRAESEQSSPAVTDTAGDDLQAPSASSQMSSSVARLTWVVSRRVRVLHLISVNRDRVLAAPVPAIATNNKNLYPLLLAEKSKRGTILL</sequence>
<feature type="region of interest" description="Disordered" evidence="1">
    <location>
        <begin position="1"/>
        <end position="97"/>
    </location>
</feature>
<name>A0A5J4KXR9_9CHLR</name>
<feature type="compositionally biased region" description="Basic and acidic residues" evidence="1">
    <location>
        <begin position="1"/>
        <end position="24"/>
    </location>
</feature>
<protein>
    <submittedName>
        <fullName evidence="2">Uncharacterized protein</fullName>
    </submittedName>
</protein>
<dbReference type="Proteomes" id="UP000326912">
    <property type="component" value="Unassembled WGS sequence"/>
</dbReference>
<evidence type="ECO:0000256" key="1">
    <source>
        <dbReference type="SAM" id="MobiDB-lite"/>
    </source>
</evidence>
<reference evidence="2 3" key="1">
    <citation type="submission" date="2019-10" db="EMBL/GenBank/DDBJ databases">
        <title>Dictyobacter vulcani sp. nov., within the class Ktedonobacteria, isolated from soil of volcanic Mt. Zao.</title>
        <authorList>
            <person name="Zheng Y."/>
            <person name="Wang C.M."/>
            <person name="Sakai Y."/>
            <person name="Abe K."/>
            <person name="Yokota A."/>
            <person name="Yabe S."/>
        </authorList>
    </citation>
    <scope>NUCLEOTIDE SEQUENCE [LARGE SCALE GENOMIC DNA]</scope>
    <source>
        <strain evidence="2 3">W12</strain>
    </source>
</reference>
<comment type="caution">
    <text evidence="2">The sequence shown here is derived from an EMBL/GenBank/DDBJ whole genome shotgun (WGS) entry which is preliminary data.</text>
</comment>